<feature type="non-terminal residue" evidence="1">
    <location>
        <position position="1"/>
    </location>
</feature>
<comment type="caution">
    <text evidence="1">The sequence shown here is derived from an EMBL/GenBank/DDBJ whole genome shotgun (WGS) entry which is preliminary data.</text>
</comment>
<sequence>MRKSNSQGLPNTRQTLICELAYLPGRVLRDEEAPEICSVRDDFAQAFTEVRAARPDEFPSVIRRFKKRNEHHALRLTLGMKQWG</sequence>
<evidence type="ECO:0000313" key="2">
    <source>
        <dbReference type="Proteomes" id="UP000601435"/>
    </source>
</evidence>
<dbReference type="AlphaFoldDB" id="A0A813BF37"/>
<proteinExistence type="predicted"/>
<accession>A0A813BF37</accession>
<protein>
    <submittedName>
        <fullName evidence="1">PDK protein</fullName>
    </submittedName>
</protein>
<reference evidence="1" key="1">
    <citation type="submission" date="2021-02" db="EMBL/GenBank/DDBJ databases">
        <authorList>
            <person name="Dougan E. K."/>
            <person name="Rhodes N."/>
            <person name="Thang M."/>
            <person name="Chan C."/>
        </authorList>
    </citation>
    <scope>NUCLEOTIDE SEQUENCE</scope>
</reference>
<name>A0A813BF37_9DINO</name>
<dbReference type="Proteomes" id="UP000601435">
    <property type="component" value="Unassembled WGS sequence"/>
</dbReference>
<gene>
    <name evidence="1" type="primary">PDK</name>
    <name evidence="1" type="ORF">SNEC2469_LOCUS30431</name>
</gene>
<keyword evidence="2" id="KW-1185">Reference proteome</keyword>
<dbReference type="EMBL" id="CAJNJA010071041">
    <property type="protein sequence ID" value="CAE7902756.1"/>
    <property type="molecule type" value="Genomic_DNA"/>
</dbReference>
<organism evidence="1 2">
    <name type="scientific">Symbiodinium necroappetens</name>
    <dbReference type="NCBI Taxonomy" id="1628268"/>
    <lineage>
        <taxon>Eukaryota</taxon>
        <taxon>Sar</taxon>
        <taxon>Alveolata</taxon>
        <taxon>Dinophyceae</taxon>
        <taxon>Suessiales</taxon>
        <taxon>Symbiodiniaceae</taxon>
        <taxon>Symbiodinium</taxon>
    </lineage>
</organism>
<evidence type="ECO:0000313" key="1">
    <source>
        <dbReference type="EMBL" id="CAE7902756.1"/>
    </source>
</evidence>